<dbReference type="PROSITE" id="PS50893">
    <property type="entry name" value="ABC_TRANSPORTER_2"/>
    <property type="match status" value="1"/>
</dbReference>
<gene>
    <name evidence="10" type="ORF">Airi02_000740</name>
</gene>
<keyword evidence="6 10" id="KW-0067">ATP-binding</keyword>
<dbReference type="InterPro" id="IPR003439">
    <property type="entry name" value="ABC_transporter-like_ATP-bd"/>
</dbReference>
<dbReference type="Pfam" id="PF00005">
    <property type="entry name" value="ABC_tran"/>
    <property type="match status" value="1"/>
</dbReference>
<name>A0A9W6RXY3_9ACTN</name>
<dbReference type="RefSeq" id="WP_285565720.1">
    <property type="nucleotide sequence ID" value="NZ_BSTK01000001.1"/>
</dbReference>
<evidence type="ECO:0000256" key="8">
    <source>
        <dbReference type="SAM" id="MobiDB-lite"/>
    </source>
</evidence>
<evidence type="ECO:0000259" key="9">
    <source>
        <dbReference type="PROSITE" id="PS50893"/>
    </source>
</evidence>
<evidence type="ECO:0000313" key="10">
    <source>
        <dbReference type="EMBL" id="GLY82142.1"/>
    </source>
</evidence>
<dbReference type="GO" id="GO:0016887">
    <property type="term" value="F:ATP hydrolysis activity"/>
    <property type="evidence" value="ECO:0007669"/>
    <property type="project" value="InterPro"/>
</dbReference>
<feature type="region of interest" description="Disordered" evidence="8">
    <location>
        <begin position="1"/>
        <end position="20"/>
    </location>
</feature>
<dbReference type="InterPro" id="IPR050388">
    <property type="entry name" value="ABC_Ni/Peptide_Import"/>
</dbReference>
<feature type="compositionally biased region" description="Polar residues" evidence="8">
    <location>
        <begin position="1"/>
        <end position="16"/>
    </location>
</feature>
<dbReference type="PROSITE" id="PS00211">
    <property type="entry name" value="ABC_TRANSPORTER_1"/>
    <property type="match status" value="1"/>
</dbReference>
<evidence type="ECO:0000256" key="1">
    <source>
        <dbReference type="ARBA" id="ARBA00004202"/>
    </source>
</evidence>
<dbReference type="SMART" id="SM00382">
    <property type="entry name" value="AAA"/>
    <property type="match status" value="1"/>
</dbReference>
<dbReference type="FunFam" id="3.40.50.300:FF:000016">
    <property type="entry name" value="Oligopeptide ABC transporter ATP-binding component"/>
    <property type="match status" value="1"/>
</dbReference>
<comment type="subcellular location">
    <subcellularLocation>
        <location evidence="1">Cell membrane</location>
        <topology evidence="1">Peripheral membrane protein</topology>
    </subcellularLocation>
</comment>
<dbReference type="PANTHER" id="PTHR43297">
    <property type="entry name" value="OLIGOPEPTIDE TRANSPORT ATP-BINDING PROTEIN APPD"/>
    <property type="match status" value="1"/>
</dbReference>
<feature type="domain" description="ABC transporter" evidence="9">
    <location>
        <begin position="25"/>
        <end position="273"/>
    </location>
</feature>
<keyword evidence="11" id="KW-1185">Reference proteome</keyword>
<dbReference type="NCBIfam" id="TIGR01727">
    <property type="entry name" value="oligo_HPY"/>
    <property type="match status" value="1"/>
</dbReference>
<dbReference type="AlphaFoldDB" id="A0A9W6RXY3"/>
<keyword evidence="3" id="KW-0813">Transport</keyword>
<accession>A0A9W6RXY3</accession>
<dbReference type="Gene3D" id="3.40.50.300">
    <property type="entry name" value="P-loop containing nucleotide triphosphate hydrolases"/>
    <property type="match status" value="1"/>
</dbReference>
<dbReference type="GO" id="GO:0005886">
    <property type="term" value="C:plasma membrane"/>
    <property type="evidence" value="ECO:0007669"/>
    <property type="project" value="UniProtKB-SubCell"/>
</dbReference>
<dbReference type="InterPro" id="IPR013563">
    <property type="entry name" value="Oligopep_ABC_C"/>
</dbReference>
<dbReference type="Pfam" id="PF08352">
    <property type="entry name" value="oligo_HPY"/>
    <property type="match status" value="1"/>
</dbReference>
<dbReference type="GO" id="GO:0015833">
    <property type="term" value="P:peptide transport"/>
    <property type="evidence" value="ECO:0007669"/>
    <property type="project" value="InterPro"/>
</dbReference>
<dbReference type="SUPFAM" id="SSF52540">
    <property type="entry name" value="P-loop containing nucleoside triphosphate hydrolases"/>
    <property type="match status" value="1"/>
</dbReference>
<keyword evidence="5" id="KW-0547">Nucleotide-binding</keyword>
<evidence type="ECO:0000256" key="2">
    <source>
        <dbReference type="ARBA" id="ARBA00005417"/>
    </source>
</evidence>
<comment type="similarity">
    <text evidence="2">Belongs to the ABC transporter superfamily.</text>
</comment>
<evidence type="ECO:0000256" key="4">
    <source>
        <dbReference type="ARBA" id="ARBA00022475"/>
    </source>
</evidence>
<dbReference type="InterPro" id="IPR027417">
    <property type="entry name" value="P-loop_NTPase"/>
</dbReference>
<evidence type="ECO:0000256" key="6">
    <source>
        <dbReference type="ARBA" id="ARBA00022840"/>
    </source>
</evidence>
<dbReference type="CDD" id="cd03257">
    <property type="entry name" value="ABC_NikE_OppD_transporters"/>
    <property type="match status" value="1"/>
</dbReference>
<dbReference type="PANTHER" id="PTHR43297:SF2">
    <property type="entry name" value="DIPEPTIDE TRANSPORT ATP-BINDING PROTEIN DPPD"/>
    <property type="match status" value="1"/>
</dbReference>
<dbReference type="InterPro" id="IPR017871">
    <property type="entry name" value="ABC_transporter-like_CS"/>
</dbReference>
<dbReference type="Proteomes" id="UP001165074">
    <property type="component" value="Unassembled WGS sequence"/>
</dbReference>
<reference evidence="10" key="1">
    <citation type="submission" date="2023-03" db="EMBL/GenBank/DDBJ databases">
        <title>Actinoallomurus iriomotensis NBRC 103684.</title>
        <authorList>
            <person name="Ichikawa N."/>
            <person name="Sato H."/>
            <person name="Tonouchi N."/>
        </authorList>
    </citation>
    <scope>NUCLEOTIDE SEQUENCE</scope>
    <source>
        <strain evidence="10">NBRC 103684</strain>
    </source>
</reference>
<evidence type="ECO:0000256" key="7">
    <source>
        <dbReference type="ARBA" id="ARBA00023136"/>
    </source>
</evidence>
<comment type="caution">
    <text evidence="10">The sequence shown here is derived from an EMBL/GenBank/DDBJ whole genome shotgun (WGS) entry which is preliminary data.</text>
</comment>
<dbReference type="InterPro" id="IPR003593">
    <property type="entry name" value="AAA+_ATPase"/>
</dbReference>
<evidence type="ECO:0000313" key="11">
    <source>
        <dbReference type="Proteomes" id="UP001165074"/>
    </source>
</evidence>
<keyword evidence="4" id="KW-1003">Cell membrane</keyword>
<dbReference type="EMBL" id="BSTK01000001">
    <property type="protein sequence ID" value="GLY82142.1"/>
    <property type="molecule type" value="Genomic_DNA"/>
</dbReference>
<evidence type="ECO:0000256" key="3">
    <source>
        <dbReference type="ARBA" id="ARBA00022448"/>
    </source>
</evidence>
<protein>
    <submittedName>
        <fullName evidence="10">ABC transporter ATP-binding protein</fullName>
    </submittedName>
</protein>
<evidence type="ECO:0000256" key="5">
    <source>
        <dbReference type="ARBA" id="ARBA00022741"/>
    </source>
</evidence>
<keyword evidence="7" id="KW-0472">Membrane</keyword>
<organism evidence="10 11">
    <name type="scientific">Actinoallomurus iriomotensis</name>
    <dbReference type="NCBI Taxonomy" id="478107"/>
    <lineage>
        <taxon>Bacteria</taxon>
        <taxon>Bacillati</taxon>
        <taxon>Actinomycetota</taxon>
        <taxon>Actinomycetes</taxon>
        <taxon>Streptosporangiales</taxon>
        <taxon>Thermomonosporaceae</taxon>
        <taxon>Actinoallomurus</taxon>
    </lineage>
</organism>
<sequence>MSGTGPATTQMSSNPGTGPGPLLDIRELCVEFGEGARAFHALNGVNLAVAPAAAIAILGESGCGKSVTSLAVTGLLGRSGRVTGGSISFNGHDLLGMSKQALNRVRGVEIGMIFQDALSALNPTLTVGYQMRELLRTRMGLSRSAARTRAKELLDAVGIADPGRCARSFPHQLSGGMRQRVLIAMAVSLEPKLLICDEPTTALDATIQAQVIELLKTLRRDMNMSLIFITHDVGVAAEIADDVAVMYAGRVIECGPVRDVFDNPAHPYTKALLGARPAAAEGGRTLATLPGAVPDLVRVPDGCLFEPRCARRADRCRAEYPALLPISANHASACHFREEVVNERP</sequence>
<proteinExistence type="inferred from homology"/>
<dbReference type="GO" id="GO:0005524">
    <property type="term" value="F:ATP binding"/>
    <property type="evidence" value="ECO:0007669"/>
    <property type="project" value="UniProtKB-KW"/>
</dbReference>